<evidence type="ECO:0000256" key="4">
    <source>
        <dbReference type="PROSITE-ProRule" id="PRU00335"/>
    </source>
</evidence>
<dbReference type="AlphaFoldDB" id="A0A6P2BL63"/>
<evidence type="ECO:0000313" key="7">
    <source>
        <dbReference type="Proteomes" id="UP000460272"/>
    </source>
</evidence>
<dbReference type="InterPro" id="IPR001647">
    <property type="entry name" value="HTH_TetR"/>
</dbReference>
<comment type="caution">
    <text evidence="6">The sequence shown here is derived from an EMBL/GenBank/DDBJ whole genome shotgun (WGS) entry which is preliminary data.</text>
</comment>
<dbReference type="PRINTS" id="PR00455">
    <property type="entry name" value="HTHTETR"/>
</dbReference>
<gene>
    <name evidence="6" type="ORF">EAS64_40760</name>
</gene>
<reference evidence="6 7" key="1">
    <citation type="submission" date="2018-11" db="EMBL/GenBank/DDBJ databases">
        <title>Trebonia kvetii gen.nov., sp.nov., a novel acidophilic actinobacterium, and proposal of the new actinobacterial family Treboniaceae fam. nov.</title>
        <authorList>
            <person name="Rapoport D."/>
            <person name="Sagova-Mareckova M."/>
            <person name="Sedlacek I."/>
            <person name="Provaznik J."/>
            <person name="Kralova S."/>
            <person name="Pavlinic D."/>
            <person name="Benes V."/>
            <person name="Kopecky J."/>
        </authorList>
    </citation>
    <scope>NUCLEOTIDE SEQUENCE [LARGE SCALE GENOMIC DNA]</scope>
    <source>
        <strain evidence="6 7">15Tr583</strain>
    </source>
</reference>
<feature type="domain" description="HTH tetR-type" evidence="5">
    <location>
        <begin position="15"/>
        <end position="74"/>
    </location>
</feature>
<organism evidence="6 7">
    <name type="scientific">Trebonia kvetii</name>
    <dbReference type="NCBI Taxonomy" id="2480626"/>
    <lineage>
        <taxon>Bacteria</taxon>
        <taxon>Bacillati</taxon>
        <taxon>Actinomycetota</taxon>
        <taxon>Actinomycetes</taxon>
        <taxon>Streptosporangiales</taxon>
        <taxon>Treboniaceae</taxon>
        <taxon>Trebonia</taxon>
    </lineage>
</organism>
<dbReference type="Proteomes" id="UP000460272">
    <property type="component" value="Unassembled WGS sequence"/>
</dbReference>
<dbReference type="Gene3D" id="1.10.357.10">
    <property type="entry name" value="Tetracycline Repressor, domain 2"/>
    <property type="match status" value="1"/>
</dbReference>
<dbReference type="OrthoDB" id="9795011at2"/>
<evidence type="ECO:0000256" key="3">
    <source>
        <dbReference type="ARBA" id="ARBA00023163"/>
    </source>
</evidence>
<evidence type="ECO:0000256" key="1">
    <source>
        <dbReference type="ARBA" id="ARBA00023015"/>
    </source>
</evidence>
<keyword evidence="2 4" id="KW-0238">DNA-binding</keyword>
<proteinExistence type="predicted"/>
<dbReference type="SUPFAM" id="SSF46689">
    <property type="entry name" value="Homeodomain-like"/>
    <property type="match status" value="1"/>
</dbReference>
<name>A0A6P2BL63_9ACTN</name>
<keyword evidence="3" id="KW-0804">Transcription</keyword>
<protein>
    <submittedName>
        <fullName evidence="6">TetR/AcrR family transcriptional regulator</fullName>
    </submittedName>
</protein>
<sequence>MLADGNSREPRSDAARNHQALVQAATAAVHREGPRVPMATIAADAGVGIGTLYRHFPTREDLLGYLTHASFEQVLANARAAESKAATAAEALRQFIEAAISQRNELVLPLHGGPPPAWQRTRVLREQVHQTVQQIIDRGRADGTIARDVTPHDIVAFGAMLAQPRRSDPDWDATCRRLLATYLAGLGPALR</sequence>
<dbReference type="EMBL" id="RPFW01000012">
    <property type="protein sequence ID" value="TVY99607.1"/>
    <property type="molecule type" value="Genomic_DNA"/>
</dbReference>
<dbReference type="GO" id="GO:0000976">
    <property type="term" value="F:transcription cis-regulatory region binding"/>
    <property type="evidence" value="ECO:0007669"/>
    <property type="project" value="TreeGrafter"/>
</dbReference>
<evidence type="ECO:0000259" key="5">
    <source>
        <dbReference type="PROSITE" id="PS50977"/>
    </source>
</evidence>
<feature type="DNA-binding region" description="H-T-H motif" evidence="4">
    <location>
        <begin position="37"/>
        <end position="56"/>
    </location>
</feature>
<dbReference type="PANTHER" id="PTHR30055:SF234">
    <property type="entry name" value="HTH-TYPE TRANSCRIPTIONAL REGULATOR BETI"/>
    <property type="match status" value="1"/>
</dbReference>
<dbReference type="InterPro" id="IPR050109">
    <property type="entry name" value="HTH-type_TetR-like_transc_reg"/>
</dbReference>
<evidence type="ECO:0000256" key="2">
    <source>
        <dbReference type="ARBA" id="ARBA00023125"/>
    </source>
</evidence>
<keyword evidence="7" id="KW-1185">Reference proteome</keyword>
<dbReference type="GO" id="GO:0003700">
    <property type="term" value="F:DNA-binding transcription factor activity"/>
    <property type="evidence" value="ECO:0007669"/>
    <property type="project" value="TreeGrafter"/>
</dbReference>
<dbReference type="SUPFAM" id="SSF48498">
    <property type="entry name" value="Tetracyclin repressor-like, C-terminal domain"/>
    <property type="match status" value="1"/>
</dbReference>
<evidence type="ECO:0000313" key="6">
    <source>
        <dbReference type="EMBL" id="TVY99607.1"/>
    </source>
</evidence>
<accession>A0A6P2BL63</accession>
<dbReference type="RefSeq" id="WP_145862095.1">
    <property type="nucleotide sequence ID" value="NZ_RPFW01000012.1"/>
</dbReference>
<keyword evidence="1" id="KW-0805">Transcription regulation</keyword>
<dbReference type="PROSITE" id="PS50977">
    <property type="entry name" value="HTH_TETR_2"/>
    <property type="match status" value="1"/>
</dbReference>
<dbReference type="PANTHER" id="PTHR30055">
    <property type="entry name" value="HTH-TYPE TRANSCRIPTIONAL REGULATOR RUTR"/>
    <property type="match status" value="1"/>
</dbReference>
<dbReference type="InterPro" id="IPR009057">
    <property type="entry name" value="Homeodomain-like_sf"/>
</dbReference>
<dbReference type="InterPro" id="IPR036271">
    <property type="entry name" value="Tet_transcr_reg_TetR-rel_C_sf"/>
</dbReference>
<dbReference type="Pfam" id="PF00440">
    <property type="entry name" value="TetR_N"/>
    <property type="match status" value="1"/>
</dbReference>